<dbReference type="Gene3D" id="1.10.1240.40">
    <property type="entry name" value="ENT domain"/>
    <property type="match status" value="1"/>
</dbReference>
<dbReference type="Pfam" id="PF03735">
    <property type="entry name" value="ENT"/>
    <property type="match status" value="1"/>
</dbReference>
<evidence type="ECO:0000256" key="2">
    <source>
        <dbReference type="ARBA" id="ARBA00023242"/>
    </source>
</evidence>
<dbReference type="InterPro" id="IPR036142">
    <property type="entry name" value="ENT_dom-like_sf"/>
</dbReference>
<dbReference type="SUPFAM" id="SSF158639">
    <property type="entry name" value="ENT-like"/>
    <property type="match status" value="1"/>
</dbReference>
<dbReference type="EMBL" id="CAJNOK010000449">
    <property type="protein sequence ID" value="CAF0754063.1"/>
    <property type="molecule type" value="Genomic_DNA"/>
</dbReference>
<feature type="region of interest" description="Disordered" evidence="3">
    <location>
        <begin position="1081"/>
        <end position="1110"/>
    </location>
</feature>
<evidence type="ECO:0000256" key="3">
    <source>
        <dbReference type="SAM" id="MobiDB-lite"/>
    </source>
</evidence>
<evidence type="ECO:0000259" key="4">
    <source>
        <dbReference type="Pfam" id="PF03735"/>
    </source>
</evidence>
<feature type="compositionally biased region" description="Low complexity" evidence="3">
    <location>
        <begin position="204"/>
        <end position="216"/>
    </location>
</feature>
<feature type="domain" description="ENT" evidence="4">
    <location>
        <begin position="4"/>
        <end position="53"/>
    </location>
</feature>
<dbReference type="GO" id="GO:0005634">
    <property type="term" value="C:nucleus"/>
    <property type="evidence" value="ECO:0007669"/>
    <property type="project" value="UniProtKB-SubCell"/>
</dbReference>
<dbReference type="AlphaFoldDB" id="A0A813NQH0"/>
<evidence type="ECO:0000313" key="9">
    <source>
        <dbReference type="Proteomes" id="UP000663829"/>
    </source>
</evidence>
<feature type="compositionally biased region" description="Polar residues" evidence="3">
    <location>
        <begin position="52"/>
        <end position="65"/>
    </location>
</feature>
<comment type="caution">
    <text evidence="5">The sequence shown here is derived from an EMBL/GenBank/DDBJ whole genome shotgun (WGS) entry which is preliminary data.</text>
</comment>
<evidence type="ECO:0000313" key="7">
    <source>
        <dbReference type="EMBL" id="CAF3519381.1"/>
    </source>
</evidence>
<dbReference type="InterPro" id="IPR005491">
    <property type="entry name" value="ENT_dom"/>
</dbReference>
<dbReference type="EMBL" id="CAJNOQ010000018">
    <property type="protein sequence ID" value="CAF0741088.1"/>
    <property type="molecule type" value="Genomic_DNA"/>
</dbReference>
<feature type="region of interest" description="Disordered" evidence="3">
    <location>
        <begin position="734"/>
        <end position="754"/>
    </location>
</feature>
<proteinExistence type="predicted"/>
<keyword evidence="2" id="KW-0539">Nucleus</keyword>
<feature type="region of interest" description="Disordered" evidence="3">
    <location>
        <begin position="45"/>
        <end position="65"/>
    </location>
</feature>
<dbReference type="OrthoDB" id="10035579at2759"/>
<feature type="compositionally biased region" description="Low complexity" evidence="3">
    <location>
        <begin position="1050"/>
        <end position="1062"/>
    </location>
</feature>
<accession>A0A813NQH0</accession>
<dbReference type="EMBL" id="CAJOBA010000449">
    <property type="protein sequence ID" value="CAF3533098.1"/>
    <property type="molecule type" value="Genomic_DNA"/>
</dbReference>
<feature type="region of interest" description="Disordered" evidence="3">
    <location>
        <begin position="1032"/>
        <end position="1069"/>
    </location>
</feature>
<reference evidence="5" key="1">
    <citation type="submission" date="2021-02" db="EMBL/GenBank/DDBJ databases">
        <authorList>
            <person name="Nowell W R."/>
        </authorList>
    </citation>
    <scope>NUCLEOTIDE SEQUENCE</scope>
</reference>
<evidence type="ECO:0000313" key="6">
    <source>
        <dbReference type="EMBL" id="CAF0754063.1"/>
    </source>
</evidence>
<gene>
    <name evidence="5" type="ORF">GPM918_LOCUS270</name>
    <name evidence="6" type="ORF">OVA965_LOCUS2182</name>
    <name evidence="7" type="ORF">SRO942_LOCUS271</name>
    <name evidence="8" type="ORF">TMI583_LOCUS2182</name>
</gene>
<dbReference type="Proteomes" id="UP000663829">
    <property type="component" value="Unassembled WGS sequence"/>
</dbReference>
<feature type="compositionally biased region" description="Low complexity" evidence="3">
    <location>
        <begin position="240"/>
        <end position="263"/>
    </location>
</feature>
<dbReference type="Proteomes" id="UP000682733">
    <property type="component" value="Unassembled WGS sequence"/>
</dbReference>
<evidence type="ECO:0000313" key="8">
    <source>
        <dbReference type="EMBL" id="CAF3533098.1"/>
    </source>
</evidence>
<dbReference type="Proteomes" id="UP000677228">
    <property type="component" value="Unassembled WGS sequence"/>
</dbReference>
<name>A0A813NQH0_9BILA</name>
<evidence type="ECO:0000256" key="1">
    <source>
        <dbReference type="ARBA" id="ARBA00004123"/>
    </source>
</evidence>
<dbReference type="Proteomes" id="UP000681722">
    <property type="component" value="Unassembled WGS sequence"/>
</dbReference>
<sequence>MGINSYSQNISVLRTQGDLSKDKLPLLPILQQAFNVSRERHTTEVKRASYDEQPTSNPITSSNDSATTMNWEVEANYICPPVVHLTPATGYMHLADCVIQTCPPTGVIPNNPNVKATILNEDFKQLVDDEIRQQQDDVPSATAQHQHTIIGNSKQNFANFGSTDLSGSKVIRLVRAKQAGKRKSSLDTLIEVVQKELQKVNGQSSSSSNNAVSSSNQRTSITSKHNHHSSYSKSDHSTSHHNLSSPSFKRPSSSSPSANLLSSVLPASHPSSITAQSNRFKTARKIVRRPASMFSRKKSFEDNDDYNDNEMTNYDNLENIEDIVQETVDALVAMATMNTAPFVVNMLTAIPSQQQQQLQSISANLSAEQKSFTTGAVPPTTITNFPSHTKSIPVPSLPSNSTAPNYYRNDLALLSSTASDIRNSMQLSQQQHQQIQTAIPISAQPISSTFLTPTLQHINLHHSTATSSSTIASTSSSVNSSSQIFFSDTPKTVSQQQQSALFVTPNLPRILNIQTVVPKPTTNLQLGATKIILVSPTNHHPQNHQHNNQHQQSPVKLVKFSSCPPSSLQTARTIASPVQITATNEFNQQHQQQLFQRRSATTATGSTITLPANVQIVMPTQSQSSNLQFTRTSSDSISSNNNKNNCIFRSSTPTTCDHLSMIPQAAQEITVTTSPTPAYSLSMSPLRSTDLVDTSLSTNTLLSPTNNQQHQQQYYFSQNDGSSPFNGNHSVIITNNGNSKPRRRSSSSAPFDKPIGKVLRPVAKVLQPYPNATTNIVQPMSAVVSTSTSPMHHEATSMTSPQQRQTATAGPMIYRMTSMNPNVPVFRVSTAAKATDLHSKPTPTTTTVCYENKHNNAGGAVSVLACFKTTKKRNKERAIMPRPSADSDSSNDHRLINSSSLVSNPNGLISHGNTNVMFQMAQTDGLNRQLHQNRSIIRTSSNSTMSCSEESVSNNVSLLANIQESKPVGGVINNRINTIEHRTHIQLNNNPSSVTTITTPLTVSSPFHSSFSSVSGVSTRPLMEDKCIQSNPFDEEPEEEDQDDEDGSQNEKNGNNEQQNENSMEYDGSPVPQQEIVLYSQQHHEASSSADRTTNKRIRQRDNEASARDESWTVAADSLLRNVLSQYGFRFLDLKCQQNLSTKFDTIQANLVSGTIASKDDFFYSVMDIKRKLLENDLSKIAADNLEKLFNYFETQYPKLKQHSTYSMTSRVS</sequence>
<protein>
    <recommendedName>
        <fullName evidence="4">ENT domain-containing protein</fullName>
    </recommendedName>
</protein>
<feature type="region of interest" description="Disordered" evidence="3">
    <location>
        <begin position="199"/>
        <end position="263"/>
    </location>
</feature>
<feature type="compositionally biased region" description="Acidic residues" evidence="3">
    <location>
        <begin position="1033"/>
        <end position="1048"/>
    </location>
</feature>
<keyword evidence="9" id="KW-1185">Reference proteome</keyword>
<dbReference type="EMBL" id="CAJOBC010000018">
    <property type="protein sequence ID" value="CAF3519381.1"/>
    <property type="molecule type" value="Genomic_DNA"/>
</dbReference>
<evidence type="ECO:0000313" key="5">
    <source>
        <dbReference type="EMBL" id="CAF0741088.1"/>
    </source>
</evidence>
<organism evidence="5 9">
    <name type="scientific">Didymodactylos carnosus</name>
    <dbReference type="NCBI Taxonomy" id="1234261"/>
    <lineage>
        <taxon>Eukaryota</taxon>
        <taxon>Metazoa</taxon>
        <taxon>Spiralia</taxon>
        <taxon>Gnathifera</taxon>
        <taxon>Rotifera</taxon>
        <taxon>Eurotatoria</taxon>
        <taxon>Bdelloidea</taxon>
        <taxon>Philodinida</taxon>
        <taxon>Philodinidae</taxon>
        <taxon>Didymodactylos</taxon>
    </lineage>
</organism>
<feature type="compositionally biased region" description="Basic and acidic residues" evidence="3">
    <location>
        <begin position="1100"/>
        <end position="1110"/>
    </location>
</feature>
<comment type="subcellular location">
    <subcellularLocation>
        <location evidence="1">Nucleus</location>
    </subcellularLocation>
</comment>